<evidence type="ECO:0000313" key="1">
    <source>
        <dbReference type="EMBL" id="RUS66079.1"/>
    </source>
</evidence>
<dbReference type="AlphaFoldDB" id="A0A433SBK2"/>
<name>A0A433SBK2_9BURK</name>
<dbReference type="InterPro" id="IPR032774">
    <property type="entry name" value="WG_beta_rep"/>
</dbReference>
<comment type="caution">
    <text evidence="1">The sequence shown here is derived from an EMBL/GenBank/DDBJ whole genome shotgun (WGS) entry which is preliminary data.</text>
</comment>
<organism evidence="1 2">
    <name type="scientific">Saezia sanguinis</name>
    <dbReference type="NCBI Taxonomy" id="1965230"/>
    <lineage>
        <taxon>Bacteria</taxon>
        <taxon>Pseudomonadati</taxon>
        <taxon>Pseudomonadota</taxon>
        <taxon>Betaproteobacteria</taxon>
        <taxon>Burkholderiales</taxon>
        <taxon>Saeziaceae</taxon>
        <taxon>Saezia</taxon>
    </lineage>
</organism>
<proteinExistence type="predicted"/>
<dbReference type="PANTHER" id="PTHR37841:SF1">
    <property type="entry name" value="DUF3298 DOMAIN-CONTAINING PROTEIN"/>
    <property type="match status" value="1"/>
</dbReference>
<accession>A0A433SBK2</accession>
<keyword evidence="2" id="KW-1185">Reference proteome</keyword>
<sequence length="576" mass="65094">MQPYIWAIEILGQSGHSFPVLFNEKGDLLDIGVSSVGAVSLSDDQQPYLNACDDSSQWGYINHTGQWAIPPQYSEARIFGQEGYARMCQNKRWGMVNTQGKLVVPCEYPQLTTADQHLCLALTEQGTLLLIDLQSGEKQLLPSAVSEQAKIHTIGGFGAYGLAPIVYREKSKTYTIYLNRQGEKAINARQGRGHAFTPDGIARFEDEASRQFGLINGKGEWTVKPSYSFMTDFSEQGLAVTYYKPSVCLNTQGEIIYDNRYHAFSPQDLNCGLIRTHNGFLKQPGGEMHIEFAPLGIEYAHPFFQHSGVTLICTKDARWGLLTPEGQTIFKDHWIEPLSNHDSNKNNYHELVGSLRFLPAFITHQNTIEYVFPDGSAIATLHFDHEHATLKNAAGQILKTYPIEQMKKPGLFFNRDACCNLNYTNEQLQQLIDTLHAAPARDFCFIDYVFGGAREDDTADEYAIDEDLEPEDILHGAIKTLAVSYYSETDWSSYPFLSDQSDHAFNENYQQLQQQLVQILGEPEEDDVIFKGDSSQSSAWQMDDERWLVLLFFSQYGDGDFQHTLCLFICDTFDNE</sequence>
<protein>
    <recommendedName>
        <fullName evidence="3">WG repeat-containing protein</fullName>
    </recommendedName>
</protein>
<evidence type="ECO:0008006" key="3">
    <source>
        <dbReference type="Google" id="ProtNLM"/>
    </source>
</evidence>
<dbReference type="RefSeq" id="WP_126980613.1">
    <property type="nucleotide sequence ID" value="NZ_PQSP01000007.1"/>
</dbReference>
<dbReference type="Pfam" id="PF14903">
    <property type="entry name" value="WG_beta_rep"/>
    <property type="match status" value="2"/>
</dbReference>
<dbReference type="OrthoDB" id="8735072at2"/>
<reference evidence="1 2" key="1">
    <citation type="submission" date="2018-01" db="EMBL/GenBank/DDBJ databases">
        <title>Saezia sanguinis gen. nov., sp. nov., in the order Burkholderiales isolated from human blood.</title>
        <authorList>
            <person name="Medina-Pascual M.J."/>
            <person name="Valdezate S."/>
            <person name="Monzon S."/>
            <person name="Cuesta I."/>
            <person name="Carrasco G."/>
            <person name="Villalon P."/>
            <person name="Saez-Nieto J.A."/>
        </authorList>
    </citation>
    <scope>NUCLEOTIDE SEQUENCE [LARGE SCALE GENOMIC DNA]</scope>
    <source>
        <strain evidence="1 2">CNM695-12</strain>
    </source>
</reference>
<dbReference type="Proteomes" id="UP000286947">
    <property type="component" value="Unassembled WGS sequence"/>
</dbReference>
<gene>
    <name evidence="1" type="ORF">CUZ56_02437</name>
</gene>
<evidence type="ECO:0000313" key="2">
    <source>
        <dbReference type="Proteomes" id="UP000286947"/>
    </source>
</evidence>
<dbReference type="EMBL" id="PQSP01000007">
    <property type="protein sequence ID" value="RUS66079.1"/>
    <property type="molecule type" value="Genomic_DNA"/>
</dbReference>
<dbReference type="PANTHER" id="PTHR37841">
    <property type="entry name" value="GLR2918 PROTEIN"/>
    <property type="match status" value="1"/>
</dbReference>